<dbReference type="EMBL" id="HACA01012171">
    <property type="protein sequence ID" value="CDW29532.1"/>
    <property type="molecule type" value="Transcribed_RNA"/>
</dbReference>
<accession>A0A0K2TV20</accession>
<protein>
    <submittedName>
        <fullName evidence="1">Uncharacterized protein</fullName>
    </submittedName>
</protein>
<organism evidence="1">
    <name type="scientific">Lepeophtheirus salmonis</name>
    <name type="common">Salmon louse</name>
    <name type="synonym">Caligus salmonis</name>
    <dbReference type="NCBI Taxonomy" id="72036"/>
    <lineage>
        <taxon>Eukaryota</taxon>
        <taxon>Metazoa</taxon>
        <taxon>Ecdysozoa</taxon>
        <taxon>Arthropoda</taxon>
        <taxon>Crustacea</taxon>
        <taxon>Multicrustacea</taxon>
        <taxon>Hexanauplia</taxon>
        <taxon>Copepoda</taxon>
        <taxon>Siphonostomatoida</taxon>
        <taxon>Caligidae</taxon>
        <taxon>Lepeophtheirus</taxon>
    </lineage>
</organism>
<evidence type="ECO:0000313" key="1">
    <source>
        <dbReference type="EMBL" id="CDW29532.1"/>
    </source>
</evidence>
<name>A0A0K2TV20_LEPSM</name>
<proteinExistence type="predicted"/>
<dbReference type="AlphaFoldDB" id="A0A0K2TV20"/>
<sequence length="92" mass="10744">MKHVRSLASSKQLFLSIVLIIIKQLPVTTVSRASLLYQRKRAIFHGFLTTEVWNYDWENKSLSYSFWQFLVSISFFTASNPPLQNLPSHQQL</sequence>
<reference evidence="1" key="1">
    <citation type="submission" date="2014-05" db="EMBL/GenBank/DDBJ databases">
        <authorList>
            <person name="Chronopoulou M."/>
        </authorList>
    </citation>
    <scope>NUCLEOTIDE SEQUENCE</scope>
    <source>
        <tissue evidence="1">Whole organism</tissue>
    </source>
</reference>